<dbReference type="Proteomes" id="UP001152562">
    <property type="component" value="Unassembled WGS sequence"/>
</dbReference>
<name>A0A9P0TR49_PIEBR</name>
<comment type="caution">
    <text evidence="2">The sequence shown here is derived from an EMBL/GenBank/DDBJ whole genome shotgun (WGS) entry which is preliminary data.</text>
</comment>
<evidence type="ECO:0000256" key="1">
    <source>
        <dbReference type="SAM" id="MobiDB-lite"/>
    </source>
</evidence>
<gene>
    <name evidence="2" type="ORF">PIBRA_LOCUS12706</name>
</gene>
<dbReference type="EMBL" id="CALOZG010000085">
    <property type="protein sequence ID" value="CAH4036966.1"/>
    <property type="molecule type" value="Genomic_DNA"/>
</dbReference>
<evidence type="ECO:0000313" key="3">
    <source>
        <dbReference type="Proteomes" id="UP001152562"/>
    </source>
</evidence>
<dbReference type="AlphaFoldDB" id="A0A9P0TR49"/>
<evidence type="ECO:0000313" key="2">
    <source>
        <dbReference type="EMBL" id="CAH4036966.1"/>
    </source>
</evidence>
<reference evidence="2" key="1">
    <citation type="submission" date="2022-05" db="EMBL/GenBank/DDBJ databases">
        <authorList>
            <person name="Okamura Y."/>
        </authorList>
    </citation>
    <scope>NUCLEOTIDE SEQUENCE</scope>
</reference>
<feature type="compositionally biased region" description="Polar residues" evidence="1">
    <location>
        <begin position="45"/>
        <end position="65"/>
    </location>
</feature>
<keyword evidence="3" id="KW-1185">Reference proteome</keyword>
<proteinExistence type="predicted"/>
<feature type="region of interest" description="Disordered" evidence="1">
    <location>
        <begin position="21"/>
        <end position="65"/>
    </location>
</feature>
<protein>
    <submittedName>
        <fullName evidence="2">Uncharacterized protein</fullName>
    </submittedName>
</protein>
<accession>A0A9P0TR49</accession>
<sequence length="123" mass="14040">MNPLKHSDVFKKFSNQILLPRPDRTHDVNPNLYESGKEKGILKSTKPTLDTNDYQHPNITNNSKAIHSKDNDVINLLDDGINDTNTVSTIKKTKAHNHLFNDENDDLNKFNEINNQDADTIIM</sequence>
<organism evidence="2 3">
    <name type="scientific">Pieris brassicae</name>
    <name type="common">White butterfly</name>
    <name type="synonym">Large white butterfly</name>
    <dbReference type="NCBI Taxonomy" id="7116"/>
    <lineage>
        <taxon>Eukaryota</taxon>
        <taxon>Metazoa</taxon>
        <taxon>Ecdysozoa</taxon>
        <taxon>Arthropoda</taxon>
        <taxon>Hexapoda</taxon>
        <taxon>Insecta</taxon>
        <taxon>Pterygota</taxon>
        <taxon>Neoptera</taxon>
        <taxon>Endopterygota</taxon>
        <taxon>Lepidoptera</taxon>
        <taxon>Glossata</taxon>
        <taxon>Ditrysia</taxon>
        <taxon>Papilionoidea</taxon>
        <taxon>Pieridae</taxon>
        <taxon>Pierinae</taxon>
        <taxon>Pieris</taxon>
    </lineage>
</organism>